<evidence type="ECO:0000313" key="14">
    <source>
        <dbReference type="Proteomes" id="UP000078046"/>
    </source>
</evidence>
<comment type="caution">
    <text evidence="13">The sequence shown here is derived from an EMBL/GenBank/DDBJ whole genome shotgun (WGS) entry which is preliminary data.</text>
</comment>
<dbReference type="OrthoDB" id="4062651at2759"/>
<evidence type="ECO:0000256" key="7">
    <source>
        <dbReference type="ARBA" id="ARBA00022777"/>
    </source>
</evidence>
<dbReference type="Proteomes" id="UP000078046">
    <property type="component" value="Unassembled WGS sequence"/>
</dbReference>
<evidence type="ECO:0000256" key="6">
    <source>
        <dbReference type="ARBA" id="ARBA00022741"/>
    </source>
</evidence>
<keyword evidence="7" id="KW-0418">Kinase</keyword>
<keyword evidence="3" id="KW-0723">Serine/threonine-protein kinase</keyword>
<evidence type="ECO:0000256" key="10">
    <source>
        <dbReference type="SAM" id="Coils"/>
    </source>
</evidence>
<feature type="domain" description="Phorbol-ester/DAG-type" evidence="12">
    <location>
        <begin position="994"/>
        <end position="1043"/>
    </location>
</feature>
<keyword evidence="4" id="KW-0808">Transferase</keyword>
<dbReference type="InterPro" id="IPR000719">
    <property type="entry name" value="Prot_kinase_dom"/>
</dbReference>
<evidence type="ECO:0000256" key="9">
    <source>
        <dbReference type="ARBA" id="ARBA00022840"/>
    </source>
</evidence>
<dbReference type="Gene3D" id="3.30.200.20">
    <property type="entry name" value="Phosphorylase Kinase, domain 1"/>
    <property type="match status" value="1"/>
</dbReference>
<dbReference type="SUPFAM" id="SSF56112">
    <property type="entry name" value="Protein kinase-like (PK-like)"/>
    <property type="match status" value="1"/>
</dbReference>
<evidence type="ECO:0000259" key="12">
    <source>
        <dbReference type="PROSITE" id="PS50081"/>
    </source>
</evidence>
<dbReference type="GO" id="GO:0046872">
    <property type="term" value="F:metal ion binding"/>
    <property type="evidence" value="ECO:0007669"/>
    <property type="project" value="UniProtKB-KW"/>
</dbReference>
<dbReference type="GO" id="GO:0005524">
    <property type="term" value="F:ATP binding"/>
    <property type="evidence" value="ECO:0007669"/>
    <property type="project" value="UniProtKB-KW"/>
</dbReference>
<dbReference type="SMART" id="SM00220">
    <property type="entry name" value="S_TKc"/>
    <property type="match status" value="1"/>
</dbReference>
<keyword evidence="9" id="KW-0067">ATP-binding</keyword>
<evidence type="ECO:0000256" key="1">
    <source>
        <dbReference type="ARBA" id="ARBA00005490"/>
    </source>
</evidence>
<sequence length="1522" mass="178421">MDNYKLAPLDEKSYNSYLLLKKCEVNEYNSRKNFLISKESLIDLFTNIFNFLKSDGFYGKEFLENYIDIYESFSKFSISLSDFVKVNTICKKKTTQIDLVKDPSDTIYVMKTIICDHLNISQVLHTSRDNVLNDGVFSNKCYNEIKILAKTENHFFLPILYYSFFYQKQAHLIMEYCIGGNLENFIIKNPIIKFENLLFYVDSMGKCIDGLHQLGFIHGNIIPENFLISSTGHFKICNFEHSICKNENRLDREHLMIENIFYMSLNYYNNGKPNLPTVESDFYAYGVCLYRIMYGKPTRRILSVKDINHRIEFDDTDYKSLIHQLLFTNDANILNFHKILLHDFFLNQNIKNCFNIQDIKENLQENSHVDNIYSSWRELNKDVLNFVNFNLIGFSFNRFFRKCLERNLNCEKLQISDTNIEDEKNNERGILIQKLEFELNLYKNQLNKLVTENESLNQKINVYIVDNEYLNRVLKKQLTKLEQFDQELKDRDVDIQSVTENNNSLFINKLINSTEHYTLLLFGATNELVMPHESINNAFETKIEKLLTEMDEIKTDNSNLKSEISYYADSKNNEVDQIKCVLNEKILKIALQKKKILTLTETIDNNNVESLKKEVRSYKKEADQQRLIVLELRCDLDEKKLLNKKIQNSESMRLESIQNEYTIEIESLKNKYKDEINIVNKKLQDSEEKNLDREKMMTKIKRQLTMINEQEYQLSEYESKMLEFSAKIKKFEEKEKYLKIESGKDECTIKDQTKVISAQKSKIKLFEKKLNNFQKVEDELNCSKKRLEKLTNYSKFLNNKQEILSKENELLQLNLENSKKLIYENVKKIQNLNDDNTNYKIQLNNVILNNHTLKKDNVNLKLNLQNFKEESTLLKKDILNVKNKLELVKLANEEEQIKLKTVGQQHIKLIDFLHEKIDSKPKRNILAFFSKKIVLKKMDTVRSLELKLQKKNLEIEKLKKKLSIKDKYLSENSQSVNKQIENCEVFEKPDCHNDHVIERGLNCKTQTCMNCMKPVYFVNNAAKCLECGIVIHVDCVDQLRTKCNGEIVNSDFMVNFDKSIKVDQCKNFSRQISCRIKRNESFIECMVNLSFYEMMLYELRKGQLTQKCLKTFDLTHVAKIIYYYTCVGKDYDKKIYVVIKCIDQFTILPLTGEYPTIVLNFQSLEQSFQLMSPLCTVLLNQKISSDCIVKSFENTCLTCCTLLPQNYMAIGGDNNLFLYCTQNKNLFAVDSFESIHEIKFDAHFSLLIIVAGVKRIIYVIKFADVASISKKESNKHCSIVRLPFKEFDSSVVTMEFGFHSHEKCLYLFVETTESLHLYLLDSKKIQFKLIQSFESKHVSRFIIFDKNNDTFLNCCDNNLVTYDCGSASYVGQTHFFNFATAEIEKPYMNGNTIQTMALKIGKRLKKPNFRASNEHTFYQIVINLVENNGNVTDEFRAYDENDYSDDEFIDSLIPLIEEDTNHKDSIDKFSLLTKSPLLFVHIFYEAKCTLLCTDVNISVLKNNEITSNFSLVCPNPVTIRNV</sequence>
<feature type="domain" description="Protein kinase" evidence="11">
    <location>
        <begin position="83"/>
        <end position="345"/>
    </location>
</feature>
<evidence type="ECO:0000259" key="11">
    <source>
        <dbReference type="PROSITE" id="PS50011"/>
    </source>
</evidence>
<name>A0A177B663_9BILA</name>
<evidence type="ECO:0000313" key="13">
    <source>
        <dbReference type="EMBL" id="OAF69787.1"/>
    </source>
</evidence>
<keyword evidence="14" id="KW-1185">Reference proteome</keyword>
<dbReference type="PROSITE" id="PS50081">
    <property type="entry name" value="ZF_DAG_PE_2"/>
    <property type="match status" value="1"/>
</dbReference>
<comment type="similarity">
    <text evidence="1">Belongs to the protein kinase superfamily. AGC Ser/Thr protein kinase family. PKC subfamily.</text>
</comment>
<dbReference type="SUPFAM" id="SSF57889">
    <property type="entry name" value="Cysteine-rich domain"/>
    <property type="match status" value="1"/>
</dbReference>
<accession>A0A177B663</accession>
<dbReference type="PANTHER" id="PTHR24351">
    <property type="entry name" value="RIBOSOMAL PROTEIN S6 KINASE"/>
    <property type="match status" value="1"/>
</dbReference>
<keyword evidence="8" id="KW-0862">Zinc</keyword>
<evidence type="ECO:0000256" key="5">
    <source>
        <dbReference type="ARBA" id="ARBA00022723"/>
    </source>
</evidence>
<gene>
    <name evidence="13" type="ORF">A3Q56_02467</name>
</gene>
<dbReference type="PROSITE" id="PS50011">
    <property type="entry name" value="PROTEIN_KINASE_DOM"/>
    <property type="match status" value="1"/>
</dbReference>
<dbReference type="GO" id="GO:0004697">
    <property type="term" value="F:diacylglycerol-dependent serine/threonine kinase activity"/>
    <property type="evidence" value="ECO:0007669"/>
    <property type="project" value="UniProtKB-EC"/>
</dbReference>
<dbReference type="EMBL" id="LWCA01000230">
    <property type="protein sequence ID" value="OAF69787.1"/>
    <property type="molecule type" value="Genomic_DNA"/>
</dbReference>
<dbReference type="SMART" id="SM00109">
    <property type="entry name" value="C1"/>
    <property type="match status" value="1"/>
</dbReference>
<evidence type="ECO:0000256" key="4">
    <source>
        <dbReference type="ARBA" id="ARBA00022679"/>
    </source>
</evidence>
<dbReference type="InterPro" id="IPR046349">
    <property type="entry name" value="C1-like_sf"/>
</dbReference>
<reference evidence="13 14" key="1">
    <citation type="submission" date="2016-04" db="EMBL/GenBank/DDBJ databases">
        <title>The genome of Intoshia linei affirms orthonectids as highly simplified spiralians.</title>
        <authorList>
            <person name="Mikhailov K.V."/>
            <person name="Slusarev G.S."/>
            <person name="Nikitin M.A."/>
            <person name="Logacheva M.D."/>
            <person name="Penin A."/>
            <person name="Aleoshin V."/>
            <person name="Panchin Y.V."/>
        </authorList>
    </citation>
    <scope>NUCLEOTIDE SEQUENCE [LARGE SCALE GENOMIC DNA]</scope>
    <source>
        <strain evidence="13">Intl2013</strain>
        <tissue evidence="13">Whole animal</tissue>
    </source>
</reference>
<dbReference type="EC" id="2.7.11.13" evidence="2"/>
<evidence type="ECO:0000256" key="8">
    <source>
        <dbReference type="ARBA" id="ARBA00022833"/>
    </source>
</evidence>
<dbReference type="InterPro" id="IPR011009">
    <property type="entry name" value="Kinase-like_dom_sf"/>
</dbReference>
<feature type="coiled-coil region" evidence="10">
    <location>
        <begin position="536"/>
        <end position="563"/>
    </location>
</feature>
<feature type="coiled-coil region" evidence="10">
    <location>
        <begin position="432"/>
        <end position="459"/>
    </location>
</feature>
<organism evidence="13 14">
    <name type="scientific">Intoshia linei</name>
    <dbReference type="NCBI Taxonomy" id="1819745"/>
    <lineage>
        <taxon>Eukaryota</taxon>
        <taxon>Metazoa</taxon>
        <taxon>Spiralia</taxon>
        <taxon>Lophotrochozoa</taxon>
        <taxon>Mesozoa</taxon>
        <taxon>Orthonectida</taxon>
        <taxon>Rhopaluridae</taxon>
        <taxon>Intoshia</taxon>
    </lineage>
</organism>
<evidence type="ECO:0000256" key="3">
    <source>
        <dbReference type="ARBA" id="ARBA00022527"/>
    </source>
</evidence>
<keyword evidence="6" id="KW-0547">Nucleotide-binding</keyword>
<proteinExistence type="inferred from homology"/>
<keyword evidence="5" id="KW-0479">Metal-binding</keyword>
<dbReference type="Pfam" id="PF00069">
    <property type="entry name" value="Pkinase"/>
    <property type="match status" value="1"/>
</dbReference>
<feature type="coiled-coil region" evidence="10">
    <location>
        <begin position="829"/>
        <end position="884"/>
    </location>
</feature>
<protein>
    <recommendedName>
        <fullName evidence="2">protein kinase C</fullName>
        <ecNumber evidence="2">2.7.11.13</ecNumber>
    </recommendedName>
</protein>
<dbReference type="PROSITE" id="PS00479">
    <property type="entry name" value="ZF_DAG_PE_1"/>
    <property type="match status" value="1"/>
</dbReference>
<keyword evidence="10" id="KW-0175">Coiled coil</keyword>
<dbReference type="InterPro" id="IPR002219">
    <property type="entry name" value="PKC_DAG/PE"/>
</dbReference>
<dbReference type="Gene3D" id="1.10.510.10">
    <property type="entry name" value="Transferase(Phosphotransferase) domain 1"/>
    <property type="match status" value="1"/>
</dbReference>
<evidence type="ECO:0000256" key="2">
    <source>
        <dbReference type="ARBA" id="ARBA00012429"/>
    </source>
</evidence>